<accession>A0ACB8BIJ2</accession>
<name>A0ACB8BIJ2_9AGAM</name>
<dbReference type="Proteomes" id="UP000790709">
    <property type="component" value="Unassembled WGS sequence"/>
</dbReference>
<evidence type="ECO:0000313" key="2">
    <source>
        <dbReference type="Proteomes" id="UP000790709"/>
    </source>
</evidence>
<keyword evidence="1" id="KW-0808">Transferase</keyword>
<evidence type="ECO:0000313" key="1">
    <source>
        <dbReference type="EMBL" id="KAH7925129.1"/>
    </source>
</evidence>
<organism evidence="1 2">
    <name type="scientific">Leucogyrophana mollusca</name>
    <dbReference type="NCBI Taxonomy" id="85980"/>
    <lineage>
        <taxon>Eukaryota</taxon>
        <taxon>Fungi</taxon>
        <taxon>Dikarya</taxon>
        <taxon>Basidiomycota</taxon>
        <taxon>Agaricomycotina</taxon>
        <taxon>Agaricomycetes</taxon>
        <taxon>Agaricomycetidae</taxon>
        <taxon>Boletales</taxon>
        <taxon>Boletales incertae sedis</taxon>
        <taxon>Leucogyrophana</taxon>
    </lineage>
</organism>
<reference evidence="1" key="1">
    <citation type="journal article" date="2021" name="New Phytol.">
        <title>Evolutionary innovations through gain and loss of genes in the ectomycorrhizal Boletales.</title>
        <authorList>
            <person name="Wu G."/>
            <person name="Miyauchi S."/>
            <person name="Morin E."/>
            <person name="Kuo A."/>
            <person name="Drula E."/>
            <person name="Varga T."/>
            <person name="Kohler A."/>
            <person name="Feng B."/>
            <person name="Cao Y."/>
            <person name="Lipzen A."/>
            <person name="Daum C."/>
            <person name="Hundley H."/>
            <person name="Pangilinan J."/>
            <person name="Johnson J."/>
            <person name="Barry K."/>
            <person name="LaButti K."/>
            <person name="Ng V."/>
            <person name="Ahrendt S."/>
            <person name="Min B."/>
            <person name="Choi I.G."/>
            <person name="Park H."/>
            <person name="Plett J.M."/>
            <person name="Magnuson J."/>
            <person name="Spatafora J.W."/>
            <person name="Nagy L.G."/>
            <person name="Henrissat B."/>
            <person name="Grigoriev I.V."/>
            <person name="Yang Z.L."/>
            <person name="Xu J."/>
            <person name="Martin F.M."/>
        </authorList>
    </citation>
    <scope>NUCLEOTIDE SEQUENCE</scope>
    <source>
        <strain evidence="1">KUC20120723A-06</strain>
    </source>
</reference>
<gene>
    <name evidence="1" type="ORF">BV22DRAFT_1034345</name>
</gene>
<protein>
    <submittedName>
        <fullName evidence="1">PLP-dependent transferase</fullName>
    </submittedName>
</protein>
<keyword evidence="2" id="KW-1185">Reference proteome</keyword>
<proteinExistence type="predicted"/>
<comment type="caution">
    <text evidence="1">The sequence shown here is derived from an EMBL/GenBank/DDBJ whole genome shotgun (WGS) entry which is preliminary data.</text>
</comment>
<sequence length="435" mass="47073">MAGGLSFKLSRAVLSTIKPPIPHAYKWSTRYTPSVSRPLLDMSQGVPGTPPPKVLLDALALSASNPKTTGYCPALGEPALRSAIAEEMRQVYSSGRTMCAKGTDVDADITSEDVAITAGCNLAFVASVLCLADAGDEVILPVPWYFNHHMSLNLLGIKTVPLHTRSDEGFSPSPERCESLITPKTKAIALVTPNNPTGAIYPPSLIAAFAALANKHKIALILDETYRDFVDSSQGPPHTLFSPDSSQTAPMWSWRNTLVHLFSFSKSYRIPGQRLGLIAASPTLLQHITTTLDCLQICAPRPAQLALATPGLLPALRRESIAENAAALRARHTLFRGALPEGWVVGSQGGYFAFVRHPFGGVSAMEVCQRLAEEMGVVVLPVQFFCEDGAWDNGQGEMGRWVRFSVANVDDEKVLRVCERLRECGEKFGWACDEA</sequence>
<dbReference type="EMBL" id="MU266408">
    <property type="protein sequence ID" value="KAH7925129.1"/>
    <property type="molecule type" value="Genomic_DNA"/>
</dbReference>